<keyword evidence="2" id="KW-1185">Reference proteome</keyword>
<organism evidence="1 2">
    <name type="scientific">Georgenia thermotolerans</name>
    <dbReference type="NCBI Taxonomy" id="527326"/>
    <lineage>
        <taxon>Bacteria</taxon>
        <taxon>Bacillati</taxon>
        <taxon>Actinomycetota</taxon>
        <taxon>Actinomycetes</taxon>
        <taxon>Micrococcales</taxon>
        <taxon>Bogoriellaceae</taxon>
        <taxon>Georgenia</taxon>
    </lineage>
</organism>
<dbReference type="AlphaFoldDB" id="A0A7J5UU63"/>
<sequence>MPSPDPPEVRVVFRRLVLPLLAAVLLAGCGVATSPAQVAPARYVEDPLVRGGAEEVFGADRVAAAWEEVSAFTLRESFREDLIDPQRTTYTRRDLTVGVVERMTAAAAQAWMAQVDAALGGDAAAQDAVRLLRFYDIEAPASRLPAAGEVVTKQHLTEGEIRLLPGTEAVPDRLEVSCRLDATLRYVEDGVSYEIRAVKPLTYRLRPAPAGYGPSWLIAEYDGSLELKVVP</sequence>
<evidence type="ECO:0000313" key="2">
    <source>
        <dbReference type="Proteomes" id="UP000451860"/>
    </source>
</evidence>
<evidence type="ECO:0000313" key="1">
    <source>
        <dbReference type="EMBL" id="KAE8765817.1"/>
    </source>
</evidence>
<name>A0A7J5UU63_9MICO</name>
<proteinExistence type="predicted"/>
<reference evidence="1 2" key="1">
    <citation type="submission" date="2019-10" db="EMBL/GenBank/DDBJ databases">
        <title>Georgenia wutianyii sp. nov. and Georgenia yuyongxinii sp. nov. isolated from plateau pika (Ochotona curzoniae) in the Qinghai-Tibet plateau of China.</title>
        <authorList>
            <person name="Tian Z."/>
        </authorList>
    </citation>
    <scope>NUCLEOTIDE SEQUENCE [LARGE SCALE GENOMIC DNA]</scope>
    <source>
        <strain evidence="1 2">DSM 21501</strain>
    </source>
</reference>
<accession>A0A7J5UU63</accession>
<gene>
    <name evidence="1" type="ORF">GB883_01800</name>
</gene>
<dbReference type="RefSeq" id="WP_152200605.1">
    <property type="nucleotide sequence ID" value="NZ_VUKF01000004.1"/>
</dbReference>
<comment type="caution">
    <text evidence="1">The sequence shown here is derived from an EMBL/GenBank/DDBJ whole genome shotgun (WGS) entry which is preliminary data.</text>
</comment>
<protein>
    <submittedName>
        <fullName evidence="1">Uncharacterized protein</fullName>
    </submittedName>
</protein>
<dbReference type="EMBL" id="WHJE01000004">
    <property type="protein sequence ID" value="KAE8765817.1"/>
    <property type="molecule type" value="Genomic_DNA"/>
</dbReference>
<dbReference type="OrthoDB" id="9764149at2"/>
<dbReference type="Proteomes" id="UP000451860">
    <property type="component" value="Unassembled WGS sequence"/>
</dbReference>